<evidence type="ECO:0000313" key="3">
    <source>
        <dbReference type="Proteomes" id="UP000618343"/>
    </source>
</evidence>
<sequence>MSKTLENLAKAYVGESLARNRYTCFA</sequence>
<reference evidence="2" key="1">
    <citation type="journal article" date="2020" name="ISME J.">
        <title>Gammaproteobacteria mediating utilization of methyl-, sulfur- and petroleum organic compounds in deep ocean hydrothermal plumes.</title>
        <authorList>
            <person name="Zhou Z."/>
            <person name="Liu Y."/>
            <person name="Pan J."/>
            <person name="Cron B.R."/>
            <person name="Toner B.M."/>
            <person name="Anantharaman K."/>
            <person name="Breier J.A."/>
            <person name="Dick G.J."/>
            <person name="Li M."/>
        </authorList>
    </citation>
    <scope>NUCLEOTIDE SEQUENCE</scope>
    <source>
        <strain evidence="2">SZUA-1471</strain>
    </source>
</reference>
<dbReference type="AlphaFoldDB" id="A0A832ZID4"/>
<dbReference type="PROSITE" id="PS50905">
    <property type="entry name" value="FERRITIN_LIKE"/>
    <property type="match status" value="1"/>
</dbReference>
<dbReference type="EMBL" id="DQUO01000020">
    <property type="protein sequence ID" value="HIP91052.1"/>
    <property type="molecule type" value="Genomic_DNA"/>
</dbReference>
<evidence type="ECO:0000259" key="1">
    <source>
        <dbReference type="PROSITE" id="PS50905"/>
    </source>
</evidence>
<dbReference type="Proteomes" id="UP000618343">
    <property type="component" value="Unassembled WGS sequence"/>
</dbReference>
<accession>A0A832ZID4</accession>
<organism evidence="2 3">
    <name type="scientific">Methanothermococcus okinawensis</name>
    <dbReference type="NCBI Taxonomy" id="155863"/>
    <lineage>
        <taxon>Archaea</taxon>
        <taxon>Methanobacteriati</taxon>
        <taxon>Methanobacteriota</taxon>
        <taxon>Methanomada group</taxon>
        <taxon>Methanococci</taxon>
        <taxon>Methanococcales</taxon>
        <taxon>Methanococcaceae</taxon>
        <taxon>Methanothermococcus</taxon>
    </lineage>
</organism>
<feature type="non-terminal residue" evidence="2">
    <location>
        <position position="26"/>
    </location>
</feature>
<dbReference type="InterPro" id="IPR009040">
    <property type="entry name" value="Ferritin-like_diiron"/>
</dbReference>
<dbReference type="SUPFAM" id="SSF47240">
    <property type="entry name" value="Ferritin-like"/>
    <property type="match status" value="1"/>
</dbReference>
<dbReference type="Gene3D" id="1.20.1260.10">
    <property type="match status" value="1"/>
</dbReference>
<name>A0A832ZID4_9EURY</name>
<dbReference type="InterPro" id="IPR012347">
    <property type="entry name" value="Ferritin-like"/>
</dbReference>
<feature type="domain" description="Ferritin-like diiron" evidence="1">
    <location>
        <begin position="1"/>
        <end position="26"/>
    </location>
</feature>
<proteinExistence type="predicted"/>
<evidence type="ECO:0000313" key="2">
    <source>
        <dbReference type="EMBL" id="HIP91052.1"/>
    </source>
</evidence>
<gene>
    <name evidence="2" type="ORF">EYH21_01965</name>
</gene>
<comment type="caution">
    <text evidence="2">The sequence shown here is derived from an EMBL/GenBank/DDBJ whole genome shotgun (WGS) entry which is preliminary data.</text>
</comment>
<dbReference type="InterPro" id="IPR009078">
    <property type="entry name" value="Ferritin-like_SF"/>
</dbReference>
<protein>
    <submittedName>
        <fullName evidence="2">Rubrerythrin family protein</fullName>
    </submittedName>
</protein>